<dbReference type="RefSeq" id="XP_007765062.1">
    <property type="nucleotide sequence ID" value="XM_007766872.1"/>
</dbReference>
<accession>A0A5M3N2U3</accession>
<dbReference type="Proteomes" id="UP000053558">
    <property type="component" value="Unassembled WGS sequence"/>
</dbReference>
<keyword evidence="2" id="KW-1185">Reference proteome</keyword>
<dbReference type="AlphaFoldDB" id="A0A5M3N2U3"/>
<organism evidence="1 2">
    <name type="scientific">Coniophora puteana (strain RWD-64-598)</name>
    <name type="common">Brown rot fungus</name>
    <dbReference type="NCBI Taxonomy" id="741705"/>
    <lineage>
        <taxon>Eukaryota</taxon>
        <taxon>Fungi</taxon>
        <taxon>Dikarya</taxon>
        <taxon>Basidiomycota</taxon>
        <taxon>Agaricomycotina</taxon>
        <taxon>Agaricomycetes</taxon>
        <taxon>Agaricomycetidae</taxon>
        <taxon>Boletales</taxon>
        <taxon>Coniophorineae</taxon>
        <taxon>Coniophoraceae</taxon>
        <taxon>Coniophora</taxon>
    </lineage>
</organism>
<protein>
    <submittedName>
        <fullName evidence="1">Uncharacterized protein</fullName>
    </submittedName>
</protein>
<reference evidence="2" key="1">
    <citation type="journal article" date="2012" name="Science">
        <title>The Paleozoic origin of enzymatic lignin decomposition reconstructed from 31 fungal genomes.</title>
        <authorList>
            <person name="Floudas D."/>
            <person name="Binder M."/>
            <person name="Riley R."/>
            <person name="Barry K."/>
            <person name="Blanchette R.A."/>
            <person name="Henrissat B."/>
            <person name="Martinez A.T."/>
            <person name="Otillar R."/>
            <person name="Spatafora J.W."/>
            <person name="Yadav J.S."/>
            <person name="Aerts A."/>
            <person name="Benoit I."/>
            <person name="Boyd A."/>
            <person name="Carlson A."/>
            <person name="Copeland A."/>
            <person name="Coutinho P.M."/>
            <person name="de Vries R.P."/>
            <person name="Ferreira P."/>
            <person name="Findley K."/>
            <person name="Foster B."/>
            <person name="Gaskell J."/>
            <person name="Glotzer D."/>
            <person name="Gorecki P."/>
            <person name="Heitman J."/>
            <person name="Hesse C."/>
            <person name="Hori C."/>
            <person name="Igarashi K."/>
            <person name="Jurgens J.A."/>
            <person name="Kallen N."/>
            <person name="Kersten P."/>
            <person name="Kohler A."/>
            <person name="Kuees U."/>
            <person name="Kumar T.K.A."/>
            <person name="Kuo A."/>
            <person name="LaButti K."/>
            <person name="Larrondo L.F."/>
            <person name="Lindquist E."/>
            <person name="Ling A."/>
            <person name="Lombard V."/>
            <person name="Lucas S."/>
            <person name="Lundell T."/>
            <person name="Martin R."/>
            <person name="McLaughlin D.J."/>
            <person name="Morgenstern I."/>
            <person name="Morin E."/>
            <person name="Murat C."/>
            <person name="Nagy L.G."/>
            <person name="Nolan M."/>
            <person name="Ohm R.A."/>
            <person name="Patyshakuliyeva A."/>
            <person name="Rokas A."/>
            <person name="Ruiz-Duenas F.J."/>
            <person name="Sabat G."/>
            <person name="Salamov A."/>
            <person name="Samejima M."/>
            <person name="Schmutz J."/>
            <person name="Slot J.C."/>
            <person name="St John F."/>
            <person name="Stenlid J."/>
            <person name="Sun H."/>
            <person name="Sun S."/>
            <person name="Syed K."/>
            <person name="Tsang A."/>
            <person name="Wiebenga A."/>
            <person name="Young D."/>
            <person name="Pisabarro A."/>
            <person name="Eastwood D.C."/>
            <person name="Martin F."/>
            <person name="Cullen D."/>
            <person name="Grigoriev I.V."/>
            <person name="Hibbett D.S."/>
        </authorList>
    </citation>
    <scope>NUCLEOTIDE SEQUENCE [LARGE SCALE GENOMIC DNA]</scope>
    <source>
        <strain evidence="2">RWD-64-598 SS2</strain>
    </source>
</reference>
<dbReference type="GeneID" id="19200738"/>
<evidence type="ECO:0000313" key="2">
    <source>
        <dbReference type="Proteomes" id="UP000053558"/>
    </source>
</evidence>
<gene>
    <name evidence="1" type="ORF">CONPUDRAFT_135296</name>
</gene>
<proteinExistence type="predicted"/>
<name>A0A5M3N2U3_CONPW</name>
<evidence type="ECO:0000313" key="1">
    <source>
        <dbReference type="EMBL" id="EIW85636.1"/>
    </source>
</evidence>
<comment type="caution">
    <text evidence="1">The sequence shown here is derived from an EMBL/GenBank/DDBJ whole genome shotgun (WGS) entry which is preliminary data.</text>
</comment>
<dbReference type="EMBL" id="JH711574">
    <property type="protein sequence ID" value="EIW85636.1"/>
    <property type="molecule type" value="Genomic_DNA"/>
</dbReference>
<dbReference type="KEGG" id="cput:CONPUDRAFT_135296"/>
<sequence length="94" mass="10546">MKPSTMHKMEPSMSSNWVRSRHWARFHFSGSGIRSRGFASVPTSDHRTIAPFSSCMCRSWKSLVCFAIRTPPHTHTGEIVAGYLGLGAYKVIFS</sequence>